<evidence type="ECO:0000313" key="2">
    <source>
        <dbReference type="Proteomes" id="UP000008721"/>
    </source>
</evidence>
<dbReference type="HOGENOM" id="CLU_1609927_0_0_7"/>
<dbReference type="EMBL" id="CP002355">
    <property type="protein sequence ID" value="ADR34308.1"/>
    <property type="molecule type" value="Genomic_DNA"/>
</dbReference>
<name>E4U0J1_SULKY</name>
<dbReference type="KEGG" id="sku:Sulku_1647"/>
<sequence>MTSEQPLDQLLRECAEAVGGKNFFLTLAETIRTTREGIIVGEKKQINYTNGIMTWNKTLHADNWRLLVESAKVRTKDGNILLPIEDKRHKNILNMIRTLKPLTFTVTPKDPSDGEGFSFNALEVIDDKTTRVSPLFKALFAMPMDVLKKTMG</sequence>
<dbReference type="OrthoDB" id="5343880at2"/>
<organism evidence="1 2">
    <name type="scientific">Sulfuricurvum kujiense (strain ATCC BAA-921 / DSM 16994 / JCM 11577 / YK-1)</name>
    <dbReference type="NCBI Taxonomy" id="709032"/>
    <lineage>
        <taxon>Bacteria</taxon>
        <taxon>Pseudomonadati</taxon>
        <taxon>Campylobacterota</taxon>
        <taxon>Epsilonproteobacteria</taxon>
        <taxon>Campylobacterales</taxon>
        <taxon>Sulfurimonadaceae</taxon>
        <taxon>Sulfuricurvum</taxon>
    </lineage>
</organism>
<evidence type="ECO:0000313" key="1">
    <source>
        <dbReference type="EMBL" id="ADR34308.1"/>
    </source>
</evidence>
<accession>E4U0J1</accession>
<dbReference type="AlphaFoldDB" id="E4U0J1"/>
<dbReference type="RefSeq" id="WP_013460505.1">
    <property type="nucleotide sequence ID" value="NC_014762.1"/>
</dbReference>
<dbReference type="Proteomes" id="UP000008721">
    <property type="component" value="Chromosome"/>
</dbReference>
<proteinExistence type="predicted"/>
<gene>
    <name evidence="1" type="ordered locus">Sulku_1647</name>
</gene>
<reference evidence="1 2" key="1">
    <citation type="journal article" date="2012" name="Stand. Genomic Sci.">
        <title>Complete genome sequence of the sulfur compounds oxidizing chemolithoautotroph Sulfuricurvum kujiense type strain (YK-1(T)).</title>
        <authorList>
            <person name="Han C."/>
            <person name="Kotsyurbenko O."/>
            <person name="Chertkov O."/>
            <person name="Held B."/>
            <person name="Lapidus A."/>
            <person name="Nolan M."/>
            <person name="Lucas S."/>
            <person name="Hammon N."/>
            <person name="Deshpande S."/>
            <person name="Cheng J.F."/>
            <person name="Tapia R."/>
            <person name="Goodwin L.A."/>
            <person name="Pitluck S."/>
            <person name="Liolios K."/>
            <person name="Pagani I."/>
            <person name="Ivanova N."/>
            <person name="Mavromatis K."/>
            <person name="Mikhailova N."/>
            <person name="Pati A."/>
            <person name="Chen A."/>
            <person name="Palaniappan K."/>
            <person name="Land M."/>
            <person name="Hauser L."/>
            <person name="Chang Y.J."/>
            <person name="Jeffries C.D."/>
            <person name="Brambilla E.M."/>
            <person name="Rohde M."/>
            <person name="Spring S."/>
            <person name="Sikorski J."/>
            <person name="Goker M."/>
            <person name="Woyke T."/>
            <person name="Bristow J."/>
            <person name="Eisen J.A."/>
            <person name="Markowitz V."/>
            <person name="Hugenholtz P."/>
            <person name="Kyrpides N.C."/>
            <person name="Klenk H.P."/>
            <person name="Detter J.C."/>
        </authorList>
    </citation>
    <scope>NUCLEOTIDE SEQUENCE [LARGE SCALE GENOMIC DNA]</scope>
    <source>
        <strain evidence="2">ATCC BAA-921 / DSM 16994 / JCM 11577 / YK-1</strain>
    </source>
</reference>
<protein>
    <submittedName>
        <fullName evidence="1">Uncharacterized protein</fullName>
    </submittedName>
</protein>
<keyword evidence="2" id="KW-1185">Reference proteome</keyword>
<dbReference type="STRING" id="709032.Sulku_1647"/>